<accession>A0A4Q7IZR8</accession>
<dbReference type="Gene3D" id="1.10.287.130">
    <property type="match status" value="1"/>
</dbReference>
<dbReference type="InterPro" id="IPR004358">
    <property type="entry name" value="Sig_transdc_His_kin-like_C"/>
</dbReference>
<dbReference type="AlphaFoldDB" id="A0A4Q7IZR8"/>
<dbReference type="InterPro" id="IPR003594">
    <property type="entry name" value="HATPase_dom"/>
</dbReference>
<dbReference type="SMART" id="SM00304">
    <property type="entry name" value="HAMP"/>
    <property type="match status" value="1"/>
</dbReference>
<feature type="transmembrane region" description="Helical" evidence="11">
    <location>
        <begin position="20"/>
        <end position="40"/>
    </location>
</feature>
<evidence type="ECO:0000259" key="13">
    <source>
        <dbReference type="PROSITE" id="PS50885"/>
    </source>
</evidence>
<dbReference type="InterPro" id="IPR050428">
    <property type="entry name" value="TCS_sensor_his_kinase"/>
</dbReference>
<dbReference type="PANTHER" id="PTHR45436:SF5">
    <property type="entry name" value="SENSOR HISTIDINE KINASE TRCS"/>
    <property type="match status" value="1"/>
</dbReference>
<feature type="domain" description="HAMP" evidence="13">
    <location>
        <begin position="206"/>
        <end position="258"/>
    </location>
</feature>
<evidence type="ECO:0000256" key="3">
    <source>
        <dbReference type="ARBA" id="ARBA00012438"/>
    </source>
</evidence>
<evidence type="ECO:0000313" key="15">
    <source>
        <dbReference type="Proteomes" id="UP000292003"/>
    </source>
</evidence>
<dbReference type="FunFam" id="1.10.287.130:FF:000001">
    <property type="entry name" value="Two-component sensor histidine kinase"/>
    <property type="match status" value="1"/>
</dbReference>
<dbReference type="InterPro" id="IPR003660">
    <property type="entry name" value="HAMP_dom"/>
</dbReference>
<keyword evidence="15" id="KW-1185">Reference proteome</keyword>
<evidence type="ECO:0000256" key="11">
    <source>
        <dbReference type="SAM" id="Phobius"/>
    </source>
</evidence>
<evidence type="ECO:0000256" key="7">
    <source>
        <dbReference type="ARBA" id="ARBA00022777"/>
    </source>
</evidence>
<dbReference type="EC" id="2.7.13.3" evidence="3"/>
<dbReference type="OrthoDB" id="9786919at2"/>
<evidence type="ECO:0000256" key="1">
    <source>
        <dbReference type="ARBA" id="ARBA00000085"/>
    </source>
</evidence>
<dbReference type="Gene3D" id="6.10.340.10">
    <property type="match status" value="1"/>
</dbReference>
<evidence type="ECO:0000256" key="8">
    <source>
        <dbReference type="ARBA" id="ARBA00022989"/>
    </source>
</evidence>
<dbReference type="SUPFAM" id="SSF55874">
    <property type="entry name" value="ATPase domain of HSP90 chaperone/DNA topoisomerase II/histidine kinase"/>
    <property type="match status" value="1"/>
</dbReference>
<evidence type="ECO:0000313" key="14">
    <source>
        <dbReference type="EMBL" id="RZQ60551.1"/>
    </source>
</evidence>
<dbReference type="PROSITE" id="PS50885">
    <property type="entry name" value="HAMP"/>
    <property type="match status" value="1"/>
</dbReference>
<dbReference type="PROSITE" id="PS50109">
    <property type="entry name" value="HIS_KIN"/>
    <property type="match status" value="1"/>
</dbReference>
<dbReference type="SUPFAM" id="SSF158472">
    <property type="entry name" value="HAMP domain-like"/>
    <property type="match status" value="1"/>
</dbReference>
<dbReference type="Pfam" id="PF00512">
    <property type="entry name" value="HisKA"/>
    <property type="match status" value="1"/>
</dbReference>
<sequence>MTTAERPRRPGTRIPARVRIMGWFVLVMAAGLTALVLLVAEFEYDAVDDRVNRSLEQDAEEFRQFASNGNDPVTGQPLRDPETVLKRHLATQYTDPAEVLTGAVATPAGLRSFSQGSAGKGVDVPVEQIITAPASIGTVSTTAGELRWSRVDVLPPGSGGHPVGWFISGYFTDAAQAEAAKTVRTLIGIGLVALVLGAGISWFAAGQILAPVRTVRMAAARLTEDDLTHRIPVDGRDDIAALAEQFNAMLDRLETAFRTRQEFLDDAGHELRTPITIVRGHLELLGDDPAERAEVVRLCTDELDRMARIVNDLLLLAKAGQPDFVSPEWTSVPDLTSDLYANARAIATRDWTLEAIGEGEAWLDPQRVTQAVLQLAQNAVQHTEEGAAIRIGSALTRGAVSFWVTDTGPGVSPEEAPKLFERFKRGESSARGSAGAGLGLAIVKAIADAHHGRVRILSEPGAGATFGIELPAAPAGVLEEVTPS</sequence>
<evidence type="ECO:0000259" key="12">
    <source>
        <dbReference type="PROSITE" id="PS50109"/>
    </source>
</evidence>
<dbReference type="PANTHER" id="PTHR45436">
    <property type="entry name" value="SENSOR HISTIDINE KINASE YKOH"/>
    <property type="match status" value="1"/>
</dbReference>
<dbReference type="GO" id="GO:0005886">
    <property type="term" value="C:plasma membrane"/>
    <property type="evidence" value="ECO:0007669"/>
    <property type="project" value="UniProtKB-SubCell"/>
</dbReference>
<keyword evidence="9" id="KW-0902">Two-component regulatory system</keyword>
<dbReference type="InterPro" id="IPR003661">
    <property type="entry name" value="HisK_dim/P_dom"/>
</dbReference>
<evidence type="ECO:0000256" key="6">
    <source>
        <dbReference type="ARBA" id="ARBA00022692"/>
    </source>
</evidence>
<dbReference type="PRINTS" id="PR00344">
    <property type="entry name" value="BCTRLSENSOR"/>
</dbReference>
<protein>
    <recommendedName>
        <fullName evidence="3">histidine kinase</fullName>
        <ecNumber evidence="3">2.7.13.3</ecNumber>
    </recommendedName>
</protein>
<keyword evidence="5" id="KW-0808">Transferase</keyword>
<dbReference type="SMART" id="SM00387">
    <property type="entry name" value="HATPase_c"/>
    <property type="match status" value="1"/>
</dbReference>
<keyword evidence="4" id="KW-0597">Phosphoprotein</keyword>
<dbReference type="CDD" id="cd00082">
    <property type="entry name" value="HisKA"/>
    <property type="match status" value="1"/>
</dbReference>
<dbReference type="Gene3D" id="3.30.565.10">
    <property type="entry name" value="Histidine kinase-like ATPase, C-terminal domain"/>
    <property type="match status" value="1"/>
</dbReference>
<organism evidence="14 15">
    <name type="scientific">Amycolatopsis suaedae</name>
    <dbReference type="NCBI Taxonomy" id="2510978"/>
    <lineage>
        <taxon>Bacteria</taxon>
        <taxon>Bacillati</taxon>
        <taxon>Actinomycetota</taxon>
        <taxon>Actinomycetes</taxon>
        <taxon>Pseudonocardiales</taxon>
        <taxon>Pseudonocardiaceae</taxon>
        <taxon>Amycolatopsis</taxon>
    </lineage>
</organism>
<evidence type="ECO:0000256" key="10">
    <source>
        <dbReference type="ARBA" id="ARBA00023136"/>
    </source>
</evidence>
<dbReference type="EMBL" id="SFCC01000016">
    <property type="protein sequence ID" value="RZQ60551.1"/>
    <property type="molecule type" value="Genomic_DNA"/>
</dbReference>
<feature type="transmembrane region" description="Helical" evidence="11">
    <location>
        <begin position="186"/>
        <end position="205"/>
    </location>
</feature>
<keyword evidence="10 11" id="KW-0472">Membrane</keyword>
<name>A0A4Q7IZR8_9PSEU</name>
<keyword evidence="8 11" id="KW-1133">Transmembrane helix</keyword>
<dbReference type="Pfam" id="PF00672">
    <property type="entry name" value="HAMP"/>
    <property type="match status" value="1"/>
</dbReference>
<feature type="domain" description="Histidine kinase" evidence="12">
    <location>
        <begin position="266"/>
        <end position="474"/>
    </location>
</feature>
<proteinExistence type="predicted"/>
<dbReference type="GO" id="GO:0000155">
    <property type="term" value="F:phosphorelay sensor kinase activity"/>
    <property type="evidence" value="ECO:0007669"/>
    <property type="project" value="InterPro"/>
</dbReference>
<dbReference type="CDD" id="cd00075">
    <property type="entry name" value="HATPase"/>
    <property type="match status" value="1"/>
</dbReference>
<comment type="caution">
    <text evidence="14">The sequence shown here is derived from an EMBL/GenBank/DDBJ whole genome shotgun (WGS) entry which is preliminary data.</text>
</comment>
<dbReference type="RefSeq" id="WP_130478556.1">
    <property type="nucleotide sequence ID" value="NZ_SFCC01000016.1"/>
</dbReference>
<keyword evidence="7" id="KW-0418">Kinase</keyword>
<comment type="subcellular location">
    <subcellularLocation>
        <location evidence="2">Cell membrane</location>
    </subcellularLocation>
</comment>
<dbReference type="CDD" id="cd06225">
    <property type="entry name" value="HAMP"/>
    <property type="match status" value="1"/>
</dbReference>
<evidence type="ECO:0000256" key="4">
    <source>
        <dbReference type="ARBA" id="ARBA00022553"/>
    </source>
</evidence>
<dbReference type="Proteomes" id="UP000292003">
    <property type="component" value="Unassembled WGS sequence"/>
</dbReference>
<dbReference type="InterPro" id="IPR036890">
    <property type="entry name" value="HATPase_C_sf"/>
</dbReference>
<gene>
    <name evidence="14" type="ORF">EWH70_28155</name>
</gene>
<dbReference type="Pfam" id="PF02518">
    <property type="entry name" value="HATPase_c"/>
    <property type="match status" value="1"/>
</dbReference>
<evidence type="ECO:0000256" key="2">
    <source>
        <dbReference type="ARBA" id="ARBA00004236"/>
    </source>
</evidence>
<dbReference type="SMART" id="SM00388">
    <property type="entry name" value="HisKA"/>
    <property type="match status" value="1"/>
</dbReference>
<evidence type="ECO:0000256" key="5">
    <source>
        <dbReference type="ARBA" id="ARBA00022679"/>
    </source>
</evidence>
<keyword evidence="6 11" id="KW-0812">Transmembrane</keyword>
<reference evidence="14 15" key="1">
    <citation type="submission" date="2019-02" db="EMBL/GenBank/DDBJ databases">
        <title>Draft genome sequence of Amycolatopsis sp. 8-3EHSu isolated from roots of Suaeda maritima.</title>
        <authorList>
            <person name="Duangmal K."/>
            <person name="Chantavorakit T."/>
        </authorList>
    </citation>
    <scope>NUCLEOTIDE SEQUENCE [LARGE SCALE GENOMIC DNA]</scope>
    <source>
        <strain evidence="14 15">8-3EHSu</strain>
    </source>
</reference>
<comment type="catalytic activity">
    <reaction evidence="1">
        <text>ATP + protein L-histidine = ADP + protein N-phospho-L-histidine.</text>
        <dbReference type="EC" id="2.7.13.3"/>
    </reaction>
</comment>
<dbReference type="InterPro" id="IPR005467">
    <property type="entry name" value="His_kinase_dom"/>
</dbReference>
<dbReference type="SUPFAM" id="SSF47384">
    <property type="entry name" value="Homodimeric domain of signal transducing histidine kinase"/>
    <property type="match status" value="1"/>
</dbReference>
<dbReference type="InterPro" id="IPR036097">
    <property type="entry name" value="HisK_dim/P_sf"/>
</dbReference>
<evidence type="ECO:0000256" key="9">
    <source>
        <dbReference type="ARBA" id="ARBA00023012"/>
    </source>
</evidence>